<dbReference type="Proteomes" id="UP001295740">
    <property type="component" value="Unassembled WGS sequence"/>
</dbReference>
<keyword evidence="2" id="KW-0472">Membrane</keyword>
<dbReference type="PANTHER" id="PTHR40018:SF1">
    <property type="entry name" value="[PSI+] INDUCTION PROTEIN 2"/>
    <property type="match status" value="1"/>
</dbReference>
<evidence type="ECO:0000313" key="4">
    <source>
        <dbReference type="Proteomes" id="UP001295740"/>
    </source>
</evidence>
<keyword evidence="4" id="KW-1185">Reference proteome</keyword>
<reference evidence="3" key="1">
    <citation type="submission" date="2023-10" db="EMBL/GenBank/DDBJ databases">
        <authorList>
            <person name="Hackl T."/>
        </authorList>
    </citation>
    <scope>NUCLEOTIDE SEQUENCE</scope>
</reference>
<gene>
    <name evidence="3" type="ORF">KHLLAP_LOCUS2485</name>
</gene>
<feature type="transmembrane region" description="Helical" evidence="2">
    <location>
        <begin position="66"/>
        <end position="87"/>
    </location>
</feature>
<organism evidence="3 4">
    <name type="scientific">Anthostomella pinea</name>
    <dbReference type="NCBI Taxonomy" id="933095"/>
    <lineage>
        <taxon>Eukaryota</taxon>
        <taxon>Fungi</taxon>
        <taxon>Dikarya</taxon>
        <taxon>Ascomycota</taxon>
        <taxon>Pezizomycotina</taxon>
        <taxon>Sordariomycetes</taxon>
        <taxon>Xylariomycetidae</taxon>
        <taxon>Xylariales</taxon>
        <taxon>Xylariaceae</taxon>
        <taxon>Anthostomella</taxon>
    </lineage>
</organism>
<protein>
    <submittedName>
        <fullName evidence="3">Uu.00g048700.m01.CDS01</fullName>
    </submittedName>
</protein>
<dbReference type="GO" id="GO:0005935">
    <property type="term" value="C:cellular bud neck"/>
    <property type="evidence" value="ECO:0007669"/>
    <property type="project" value="TreeGrafter"/>
</dbReference>
<keyword evidence="2" id="KW-0812">Transmembrane</keyword>
<evidence type="ECO:0000313" key="3">
    <source>
        <dbReference type="EMBL" id="CAJ2502017.1"/>
    </source>
</evidence>
<dbReference type="AlphaFoldDB" id="A0AAI8VCH6"/>
<accession>A0AAI8VCH6</accession>
<comment type="caution">
    <text evidence="3">The sequence shown here is derived from an EMBL/GenBank/DDBJ whole genome shotgun (WGS) entry which is preliminary data.</text>
</comment>
<dbReference type="GO" id="GO:0005886">
    <property type="term" value="C:plasma membrane"/>
    <property type="evidence" value="ECO:0007669"/>
    <property type="project" value="TreeGrafter"/>
</dbReference>
<proteinExistence type="predicted"/>
<name>A0AAI8VCH6_9PEZI</name>
<feature type="compositionally biased region" description="Low complexity" evidence="1">
    <location>
        <begin position="453"/>
        <end position="464"/>
    </location>
</feature>
<evidence type="ECO:0000256" key="2">
    <source>
        <dbReference type="SAM" id="Phobius"/>
    </source>
</evidence>
<feature type="region of interest" description="Disordered" evidence="1">
    <location>
        <begin position="201"/>
        <end position="262"/>
    </location>
</feature>
<feature type="region of interest" description="Disordered" evidence="1">
    <location>
        <begin position="280"/>
        <end position="536"/>
    </location>
</feature>
<dbReference type="PANTHER" id="PTHR40018">
    <property type="entry name" value="[PSI+] INDUCTION PROTEIN 2"/>
    <property type="match status" value="1"/>
</dbReference>
<feature type="compositionally biased region" description="Polar residues" evidence="1">
    <location>
        <begin position="432"/>
        <end position="452"/>
    </location>
</feature>
<feature type="compositionally biased region" description="Polar residues" evidence="1">
    <location>
        <begin position="241"/>
        <end position="255"/>
    </location>
</feature>
<dbReference type="InterPro" id="IPR037504">
    <property type="entry name" value="PSI_induc_2"/>
</dbReference>
<keyword evidence="2" id="KW-1133">Transmembrane helix</keyword>
<sequence>MPHIGALMERSLQERSLGDAFADLLARSAVAALGKRQFSGIQGDITDAKTAFSSWDNCMQATFCKWPVIAVIIVGGLIIFSIVWCIIRCCCCGGKRHKHLDDPFDPHKGHDQAYRTIPPMNPNFPPIGPAAAAVSPAAAAPQYAVFETGGDKKDADSLPAMPTWEDQGSKKIMVEEEPVEMEPLKKPDQGYNTSMMNAANMSHATIPSPGSAVSRSPYGPPPGSGGPNGYMAPTRAATDPYGTSTPGYDDYSNNGYGHPSQDHLSQEYAVAGGMAAGAVGRRTPHQDYNNGYDHGGMDQGYPQSQTPRPYDDAYGRSVTPGSYANGYRPPPTNGYGTPRGSPGPQAGYGYGDPSRMASPGAQQGYGHPNRMPSPGSQGGYGNGARMASPGPQAGCYGNGARMASPGPQAGGYGGNASRMRSPGPQAGLDNYPQRSQTDPPQRSQAQTPNSYGRQQQPPAPYRQYSSDSTRPLVRPGGMDRQYSELETPESPIQNNGGFDFNSGYSRPEGRPTPPPPQQQSANGGTAYPGYRAYKPS</sequence>
<evidence type="ECO:0000256" key="1">
    <source>
        <dbReference type="SAM" id="MobiDB-lite"/>
    </source>
</evidence>
<dbReference type="EMBL" id="CAUWAG010000003">
    <property type="protein sequence ID" value="CAJ2502017.1"/>
    <property type="molecule type" value="Genomic_DNA"/>
</dbReference>